<sequence>MFTSESQQKVVGEKKKLLKMSQHGYRQSSWASPTATTTSTHHQQPDPKTRAKRRWMMCIKCAQMLTCATFLALQHKFSASLEENFTTLEVCLCVATAGALLLVTTFVFLDYWDSFRPNSQELRYDVVAAVLMLFMTLYLGRRGLRSCSKEWRTRVDFLSAAEERKLSQDYFADDFDYYEDDAVDEDDDDVRQKRVIVPSPVSVATCPAVSFADAVNSLHVCRQTEKSIPLLVTAPVGISEYQEEDDDDDDDEEEEEEEACEKNATLTKDEEVDEEEDVCRLEPWLLSLVATTACGFLTYGIDYWVARNFVRKVTWAEWFADLMLVGAQGSSADNQRFPGPPQEEAPEGRPFRPTPTSSMSGDWSRL</sequence>
<keyword evidence="2" id="KW-0812">Transmembrane</keyword>
<organism evidence="3">
    <name type="scientific">Notodromas monacha</name>
    <dbReference type="NCBI Taxonomy" id="399045"/>
    <lineage>
        <taxon>Eukaryota</taxon>
        <taxon>Metazoa</taxon>
        <taxon>Ecdysozoa</taxon>
        <taxon>Arthropoda</taxon>
        <taxon>Crustacea</taxon>
        <taxon>Oligostraca</taxon>
        <taxon>Ostracoda</taxon>
        <taxon>Podocopa</taxon>
        <taxon>Podocopida</taxon>
        <taxon>Cypridocopina</taxon>
        <taxon>Cypridoidea</taxon>
        <taxon>Cyprididae</taxon>
        <taxon>Notodromas</taxon>
    </lineage>
</organism>
<name>A0A7R9GFS6_9CRUS</name>
<evidence type="ECO:0008006" key="6">
    <source>
        <dbReference type="Google" id="ProtNLM"/>
    </source>
</evidence>
<feature type="compositionally biased region" description="Polar residues" evidence="1">
    <location>
        <begin position="354"/>
        <end position="366"/>
    </location>
</feature>
<feature type="region of interest" description="Disordered" evidence="1">
    <location>
        <begin position="331"/>
        <end position="366"/>
    </location>
</feature>
<feature type="region of interest" description="Disordered" evidence="1">
    <location>
        <begin position="18"/>
        <end position="48"/>
    </location>
</feature>
<keyword evidence="2" id="KW-1133">Transmembrane helix</keyword>
<proteinExistence type="predicted"/>
<feature type="transmembrane region" description="Helical" evidence="2">
    <location>
        <begin position="122"/>
        <end position="140"/>
    </location>
</feature>
<evidence type="ECO:0000313" key="4">
    <source>
        <dbReference type="EMBL" id="CAD7284153.1"/>
    </source>
</evidence>
<protein>
    <recommendedName>
        <fullName evidence="6">Transmembrane protein</fullName>
    </recommendedName>
</protein>
<reference evidence="3" key="1">
    <citation type="submission" date="2020-11" db="EMBL/GenBank/DDBJ databases">
        <authorList>
            <person name="Tran Van P."/>
        </authorList>
    </citation>
    <scope>NUCLEOTIDE SEQUENCE</scope>
</reference>
<feature type="transmembrane region" description="Helical" evidence="2">
    <location>
        <begin position="85"/>
        <end position="110"/>
    </location>
</feature>
<dbReference type="EMBL" id="OA883489">
    <property type="protein sequence ID" value="CAD7279043.1"/>
    <property type="molecule type" value="Genomic_DNA"/>
</dbReference>
<evidence type="ECO:0000256" key="2">
    <source>
        <dbReference type="SAM" id="Phobius"/>
    </source>
</evidence>
<keyword evidence="5" id="KW-1185">Reference proteome</keyword>
<feature type="compositionally biased region" description="Low complexity" evidence="1">
    <location>
        <begin position="31"/>
        <end position="42"/>
    </location>
</feature>
<evidence type="ECO:0000313" key="3">
    <source>
        <dbReference type="EMBL" id="CAD7279043.1"/>
    </source>
</evidence>
<keyword evidence="2" id="KW-0472">Membrane</keyword>
<gene>
    <name evidence="4" type="ORF">NMOB1V02_LOCUS11760</name>
    <name evidence="3" type="ORF">NMOB1V02_LOCUS6729</name>
</gene>
<evidence type="ECO:0000256" key="1">
    <source>
        <dbReference type="SAM" id="MobiDB-lite"/>
    </source>
</evidence>
<dbReference type="EMBL" id="CAJPEX010001452">
    <property type="protein sequence ID" value="CAG0919195.1"/>
    <property type="molecule type" value="Genomic_DNA"/>
</dbReference>
<dbReference type="EMBL" id="OA889148">
    <property type="protein sequence ID" value="CAD7284153.1"/>
    <property type="molecule type" value="Genomic_DNA"/>
</dbReference>
<feature type="transmembrane region" description="Helical" evidence="2">
    <location>
        <begin position="284"/>
        <end position="305"/>
    </location>
</feature>
<dbReference type="Proteomes" id="UP000678499">
    <property type="component" value="Unassembled WGS sequence"/>
</dbReference>
<feature type="compositionally biased region" description="Acidic residues" evidence="1">
    <location>
        <begin position="241"/>
        <end position="259"/>
    </location>
</feature>
<dbReference type="EMBL" id="CAJPEX010007111">
    <property type="protein sequence ID" value="CAG0924305.1"/>
    <property type="molecule type" value="Genomic_DNA"/>
</dbReference>
<dbReference type="AlphaFoldDB" id="A0A7R9GFS6"/>
<accession>A0A7R9GFS6</accession>
<feature type="region of interest" description="Disordered" evidence="1">
    <location>
        <begin position="239"/>
        <end position="274"/>
    </location>
</feature>
<evidence type="ECO:0000313" key="5">
    <source>
        <dbReference type="Proteomes" id="UP000678499"/>
    </source>
</evidence>